<accession>A0ACB0KPJ8</accession>
<evidence type="ECO:0000313" key="1">
    <source>
        <dbReference type="EMBL" id="CAJ2659111.1"/>
    </source>
</evidence>
<evidence type="ECO:0000313" key="2">
    <source>
        <dbReference type="Proteomes" id="UP001177021"/>
    </source>
</evidence>
<organism evidence="1 2">
    <name type="scientific">Trifolium pratense</name>
    <name type="common">Red clover</name>
    <dbReference type="NCBI Taxonomy" id="57577"/>
    <lineage>
        <taxon>Eukaryota</taxon>
        <taxon>Viridiplantae</taxon>
        <taxon>Streptophyta</taxon>
        <taxon>Embryophyta</taxon>
        <taxon>Tracheophyta</taxon>
        <taxon>Spermatophyta</taxon>
        <taxon>Magnoliopsida</taxon>
        <taxon>eudicotyledons</taxon>
        <taxon>Gunneridae</taxon>
        <taxon>Pentapetalae</taxon>
        <taxon>rosids</taxon>
        <taxon>fabids</taxon>
        <taxon>Fabales</taxon>
        <taxon>Fabaceae</taxon>
        <taxon>Papilionoideae</taxon>
        <taxon>50 kb inversion clade</taxon>
        <taxon>NPAAA clade</taxon>
        <taxon>Hologalegina</taxon>
        <taxon>IRL clade</taxon>
        <taxon>Trifolieae</taxon>
        <taxon>Trifolium</taxon>
    </lineage>
</organism>
<keyword evidence="2" id="KW-1185">Reference proteome</keyword>
<dbReference type="EMBL" id="CASHSV030000311">
    <property type="protein sequence ID" value="CAJ2659111.1"/>
    <property type="molecule type" value="Genomic_DNA"/>
</dbReference>
<gene>
    <name evidence="1" type="ORF">MILVUS5_LOCUS25357</name>
</gene>
<proteinExistence type="predicted"/>
<sequence length="72" mass="8368">MAAILKFIYAMFLFISLFMFPMAIESKNCQTDEECLKNYRCPPHLSLQCIHGWCECEPPVEQPIETPVDLIE</sequence>
<comment type="caution">
    <text evidence="1">The sequence shown here is derived from an EMBL/GenBank/DDBJ whole genome shotgun (WGS) entry which is preliminary data.</text>
</comment>
<reference evidence="1" key="1">
    <citation type="submission" date="2023-10" db="EMBL/GenBank/DDBJ databases">
        <authorList>
            <person name="Rodriguez Cubillos JULIANA M."/>
            <person name="De Vega J."/>
        </authorList>
    </citation>
    <scope>NUCLEOTIDE SEQUENCE</scope>
</reference>
<protein>
    <submittedName>
        <fullName evidence="1">Uncharacterized protein</fullName>
    </submittedName>
</protein>
<name>A0ACB0KPJ8_TRIPR</name>
<dbReference type="Proteomes" id="UP001177021">
    <property type="component" value="Unassembled WGS sequence"/>
</dbReference>